<protein>
    <submittedName>
        <fullName evidence="2">Uncharacterized protein</fullName>
    </submittedName>
</protein>
<gene>
    <name evidence="2" type="ORF">CC78DRAFT_529168</name>
</gene>
<feature type="region of interest" description="Disordered" evidence="1">
    <location>
        <begin position="1"/>
        <end position="199"/>
    </location>
</feature>
<comment type="caution">
    <text evidence="2">The sequence shown here is derived from an EMBL/GenBank/DDBJ whole genome shotgun (WGS) entry which is preliminary data.</text>
</comment>
<dbReference type="AlphaFoldDB" id="A0A9P4TQE2"/>
<sequence>MARESITTPKRGRGRPAKATGLQAVPPVAQEEQPKRRGRPARSAATDATIATPTVRKDDGVKLKRRGRPKKTDTATTNARRTTGRVAKTAKAPIASGVIGSPRVAKRTSPRKPKSTRRPTATPTSVSKRVKTATPKEPALAKPTNTRRKGKPKLGRPPKNAAATPSKKKAGVPIKADKGAVRKPVARRAKKGHTSMDIPKQYVARIQKLLKEWQDEEAERAANAQNEETEPVAAYVDAIVDDSQASVSQRNNEICDDVQEGAQGMAIEEEIIAGGDPELTEEQAQLLLDVEREIQDGFVDDTNLQEEAEQQIHGMMEDAAEVEPALSFDNFADAALEAQQVQLAIGS</sequence>
<dbReference type="PRINTS" id="PR00929">
    <property type="entry name" value="ATHOOK"/>
</dbReference>
<dbReference type="Proteomes" id="UP000800093">
    <property type="component" value="Unassembled WGS sequence"/>
</dbReference>
<evidence type="ECO:0000313" key="2">
    <source>
        <dbReference type="EMBL" id="KAF2269380.1"/>
    </source>
</evidence>
<keyword evidence="3" id="KW-1185">Reference proteome</keyword>
<accession>A0A9P4TQE2</accession>
<feature type="compositionally biased region" description="Low complexity" evidence="1">
    <location>
        <begin position="74"/>
        <end position="87"/>
    </location>
</feature>
<feature type="compositionally biased region" description="Basic residues" evidence="1">
    <location>
        <begin position="184"/>
        <end position="193"/>
    </location>
</feature>
<evidence type="ECO:0000313" key="3">
    <source>
        <dbReference type="Proteomes" id="UP000800093"/>
    </source>
</evidence>
<reference evidence="3" key="1">
    <citation type="journal article" date="2020" name="Stud. Mycol.">
        <title>101 Dothideomycetes genomes: A test case for predicting lifestyles and emergence of pathogens.</title>
        <authorList>
            <person name="Haridas S."/>
            <person name="Albert R."/>
            <person name="Binder M."/>
            <person name="Bloem J."/>
            <person name="LaButti K."/>
            <person name="Salamov A."/>
            <person name="Andreopoulos B."/>
            <person name="Baker S."/>
            <person name="Barry K."/>
            <person name="Bills G."/>
            <person name="Bluhm B."/>
            <person name="Cannon C."/>
            <person name="Castanera R."/>
            <person name="Culley D."/>
            <person name="Daum C."/>
            <person name="Ezra D."/>
            <person name="Gonzalez J."/>
            <person name="Henrissat B."/>
            <person name="Kuo A."/>
            <person name="Liang C."/>
            <person name="Lipzen A."/>
            <person name="Lutzoni F."/>
            <person name="Magnuson J."/>
            <person name="Mondo S."/>
            <person name="Nolan M."/>
            <person name="Ohm R."/>
            <person name="Pangilinan J."/>
            <person name="Park H.-J."/>
            <person name="Ramirez L."/>
            <person name="Alfaro M."/>
            <person name="Sun H."/>
            <person name="Tritt A."/>
            <person name="Yoshinaga Y."/>
            <person name="Zwiers L.-H."/>
            <person name="Turgeon B."/>
            <person name="Goodwin S."/>
            <person name="Spatafora J."/>
            <person name="Crous P."/>
            <person name="Grigoriev I."/>
        </authorList>
    </citation>
    <scope>NUCLEOTIDE SEQUENCE [LARGE SCALE GENOMIC DNA]</scope>
    <source>
        <strain evidence="3">CBS 304.66</strain>
    </source>
</reference>
<proteinExistence type="predicted"/>
<dbReference type="InterPro" id="IPR017956">
    <property type="entry name" value="AT_hook_DNA-bd_motif"/>
</dbReference>
<dbReference type="Pfam" id="PF02178">
    <property type="entry name" value="AT_hook"/>
    <property type="match status" value="4"/>
</dbReference>
<dbReference type="SMART" id="SM00384">
    <property type="entry name" value="AT_hook"/>
    <property type="match status" value="4"/>
</dbReference>
<dbReference type="EMBL" id="ML986582">
    <property type="protein sequence ID" value="KAF2269380.1"/>
    <property type="molecule type" value="Genomic_DNA"/>
</dbReference>
<evidence type="ECO:0000256" key="1">
    <source>
        <dbReference type="SAM" id="MobiDB-lite"/>
    </source>
</evidence>
<organism evidence="2 3">
    <name type="scientific">Lojkania enalia</name>
    <dbReference type="NCBI Taxonomy" id="147567"/>
    <lineage>
        <taxon>Eukaryota</taxon>
        <taxon>Fungi</taxon>
        <taxon>Dikarya</taxon>
        <taxon>Ascomycota</taxon>
        <taxon>Pezizomycotina</taxon>
        <taxon>Dothideomycetes</taxon>
        <taxon>Pleosporomycetidae</taxon>
        <taxon>Pleosporales</taxon>
        <taxon>Pleosporales incertae sedis</taxon>
        <taxon>Lojkania</taxon>
    </lineage>
</organism>
<name>A0A9P4TQE2_9PLEO</name>
<feature type="compositionally biased region" description="Basic residues" evidence="1">
    <location>
        <begin position="145"/>
        <end position="156"/>
    </location>
</feature>
<feature type="compositionally biased region" description="Polar residues" evidence="1">
    <location>
        <begin position="118"/>
        <end position="127"/>
    </location>
</feature>
<feature type="compositionally biased region" description="Basic residues" evidence="1">
    <location>
        <begin position="104"/>
        <end position="117"/>
    </location>
</feature>
<dbReference type="GO" id="GO:0003677">
    <property type="term" value="F:DNA binding"/>
    <property type="evidence" value="ECO:0007669"/>
    <property type="project" value="InterPro"/>
</dbReference>